<feature type="domain" description="Beta-lactamase-related" evidence="2">
    <location>
        <begin position="50"/>
        <end position="362"/>
    </location>
</feature>
<dbReference type="PROSITE" id="PS51318">
    <property type="entry name" value="TAT"/>
    <property type="match status" value="1"/>
</dbReference>
<protein>
    <submittedName>
        <fullName evidence="3">Beta-lactamase family protein</fullName>
    </submittedName>
</protein>
<proteinExistence type="predicted"/>
<dbReference type="PANTHER" id="PTHR46825:SF7">
    <property type="entry name" value="D-ALANYL-D-ALANINE CARBOXYPEPTIDASE"/>
    <property type="match status" value="1"/>
</dbReference>
<evidence type="ECO:0000256" key="1">
    <source>
        <dbReference type="SAM" id="SignalP"/>
    </source>
</evidence>
<evidence type="ECO:0000313" key="3">
    <source>
        <dbReference type="EMBL" id="TKG72761.1"/>
    </source>
</evidence>
<dbReference type="InterPro" id="IPR050491">
    <property type="entry name" value="AmpC-like"/>
</dbReference>
<keyword evidence="1" id="KW-0732">Signal</keyword>
<dbReference type="InterPro" id="IPR012338">
    <property type="entry name" value="Beta-lactam/transpept-like"/>
</dbReference>
<gene>
    <name evidence="3" type="ORF">FCN18_05900</name>
</gene>
<dbReference type="Gene3D" id="3.40.710.10">
    <property type="entry name" value="DD-peptidase/beta-lactamase superfamily"/>
    <property type="match status" value="1"/>
</dbReference>
<dbReference type="InterPro" id="IPR001466">
    <property type="entry name" value="Beta-lactam-related"/>
</dbReference>
<organism evidence="3 4">
    <name type="scientific">Prauserella endophytica</name>
    <dbReference type="NCBI Taxonomy" id="1592324"/>
    <lineage>
        <taxon>Bacteria</taxon>
        <taxon>Bacillati</taxon>
        <taxon>Actinomycetota</taxon>
        <taxon>Actinomycetes</taxon>
        <taxon>Pseudonocardiales</taxon>
        <taxon>Pseudonocardiaceae</taxon>
        <taxon>Prauserella</taxon>
        <taxon>Prauserella coralliicola group</taxon>
    </lineage>
</organism>
<comment type="caution">
    <text evidence="3">The sequence shown here is derived from an EMBL/GenBank/DDBJ whole genome shotgun (WGS) entry which is preliminary data.</text>
</comment>
<dbReference type="PANTHER" id="PTHR46825">
    <property type="entry name" value="D-ALANYL-D-ALANINE-CARBOXYPEPTIDASE/ENDOPEPTIDASE AMPH"/>
    <property type="match status" value="1"/>
</dbReference>
<feature type="signal peptide" evidence="1">
    <location>
        <begin position="1"/>
        <end position="30"/>
    </location>
</feature>
<dbReference type="EMBL" id="SWMS01000002">
    <property type="protein sequence ID" value="TKG72761.1"/>
    <property type="molecule type" value="Genomic_DNA"/>
</dbReference>
<sequence length="372" mass="38724">MATVTNRRWLAGLAGGVALAATATVTPAAAAQDERAATQVALNQYRSTVGGPGAAVHAGNGDETWTLTSGTAKLFQNRPITPTDHFRNGSQTKTFTAAVVLQLVDEGLVGLDTPIERYLPGVVSGNYDGNVITVRQLLQHTSGLARIGVGAKANPDGTYELAELVRATMDEPPLGAPGEGVDYSNAGYHVLGMLIEEITGQYVGDAVTERIIEPLGLEGTSFPAPGERALAAPFVSGYQGGRIPPFFLWVDTTTSFEPSVYSAAGAMQSTLEDSVTFFRALLKGEIVSDAALAEMRRTVPQNGGIGEMGLGLNEVPLSCGGTFWAKNGGVESGHTSTTAVTDDGRFASVVTNTFAQPAAVQSFEVLDAALCD</sequence>
<evidence type="ECO:0000259" key="2">
    <source>
        <dbReference type="Pfam" id="PF00144"/>
    </source>
</evidence>
<dbReference type="SUPFAM" id="SSF56601">
    <property type="entry name" value="beta-lactamase/transpeptidase-like"/>
    <property type="match status" value="1"/>
</dbReference>
<accession>A0ABY2SB67</accession>
<evidence type="ECO:0000313" key="4">
    <source>
        <dbReference type="Proteomes" id="UP000309992"/>
    </source>
</evidence>
<dbReference type="InterPro" id="IPR006311">
    <property type="entry name" value="TAT_signal"/>
</dbReference>
<dbReference type="RefSeq" id="WP_112269972.1">
    <property type="nucleotide sequence ID" value="NZ_SWMS01000002.1"/>
</dbReference>
<feature type="chain" id="PRO_5046839356" evidence="1">
    <location>
        <begin position="31"/>
        <end position="372"/>
    </location>
</feature>
<name>A0ABY2SB67_9PSEU</name>
<keyword evidence="4" id="KW-1185">Reference proteome</keyword>
<dbReference type="Proteomes" id="UP000309992">
    <property type="component" value="Unassembled WGS sequence"/>
</dbReference>
<reference evidence="3 4" key="1">
    <citation type="journal article" date="2015" name="Antonie Van Leeuwenhoek">
        <title>Prauserella endophytica sp. nov., an endophytic actinobacterium isolated from Tamarix taklamakanensis.</title>
        <authorList>
            <person name="Liu J.M."/>
            <person name="Habden X."/>
            <person name="Guo L."/>
            <person name="Tuo L."/>
            <person name="Jiang Z.K."/>
            <person name="Liu S.W."/>
            <person name="Liu X.F."/>
            <person name="Chen L."/>
            <person name="Li R.F."/>
            <person name="Zhang Y.Q."/>
            <person name="Sun C.H."/>
        </authorList>
    </citation>
    <scope>NUCLEOTIDE SEQUENCE [LARGE SCALE GENOMIC DNA]</scope>
    <source>
        <strain evidence="3 4">CGMCC 4.7182</strain>
    </source>
</reference>
<dbReference type="Pfam" id="PF00144">
    <property type="entry name" value="Beta-lactamase"/>
    <property type="match status" value="1"/>
</dbReference>